<evidence type="ECO:0000256" key="2">
    <source>
        <dbReference type="ARBA" id="ARBA00012438"/>
    </source>
</evidence>
<evidence type="ECO:0000313" key="9">
    <source>
        <dbReference type="Proteomes" id="UP000078543"/>
    </source>
</evidence>
<dbReference type="Gene3D" id="3.30.565.10">
    <property type="entry name" value="Histidine kinase-like ATPase, C-terminal domain"/>
    <property type="match status" value="1"/>
</dbReference>
<evidence type="ECO:0000256" key="5">
    <source>
        <dbReference type="ARBA" id="ARBA00022777"/>
    </source>
</evidence>
<dbReference type="InterPro" id="IPR003594">
    <property type="entry name" value="HATPase_dom"/>
</dbReference>
<dbReference type="InterPro" id="IPR052162">
    <property type="entry name" value="Sensor_kinase/Photoreceptor"/>
</dbReference>
<dbReference type="InterPro" id="IPR036890">
    <property type="entry name" value="HATPase_C_sf"/>
</dbReference>
<dbReference type="PRINTS" id="PR00344">
    <property type="entry name" value="BCTRLSENSOR"/>
</dbReference>
<comment type="caution">
    <text evidence="8">The sequence shown here is derived from an EMBL/GenBank/DDBJ whole genome shotgun (WGS) entry which is preliminary data.</text>
</comment>
<dbReference type="EMBL" id="LWQU01000152">
    <property type="protein sequence ID" value="OAN48907.1"/>
    <property type="molecule type" value="Genomic_DNA"/>
</dbReference>
<gene>
    <name evidence="8" type="ORF">A6A05_02680</name>
</gene>
<dbReference type="CDD" id="cd12914">
    <property type="entry name" value="PDC1_DGC_like"/>
    <property type="match status" value="1"/>
</dbReference>
<dbReference type="Pfam" id="PF00512">
    <property type="entry name" value="HisKA"/>
    <property type="match status" value="1"/>
</dbReference>
<keyword evidence="6" id="KW-0472">Membrane</keyword>
<dbReference type="GO" id="GO:0000155">
    <property type="term" value="F:phosphorelay sensor kinase activity"/>
    <property type="evidence" value="ECO:0007669"/>
    <property type="project" value="InterPro"/>
</dbReference>
<dbReference type="InterPro" id="IPR036097">
    <property type="entry name" value="HisK_dim/P_sf"/>
</dbReference>
<dbReference type="RefSeq" id="WP_068501959.1">
    <property type="nucleotide sequence ID" value="NZ_LWQU01000152.1"/>
</dbReference>
<feature type="transmembrane region" description="Helical" evidence="6">
    <location>
        <begin position="25"/>
        <end position="44"/>
    </location>
</feature>
<evidence type="ECO:0000256" key="1">
    <source>
        <dbReference type="ARBA" id="ARBA00000085"/>
    </source>
</evidence>
<dbReference type="Pfam" id="PF02518">
    <property type="entry name" value="HATPase_c"/>
    <property type="match status" value="1"/>
</dbReference>
<dbReference type="STRING" id="1437059.A6A05_02680"/>
<dbReference type="SMART" id="SM00388">
    <property type="entry name" value="HisKA"/>
    <property type="match status" value="1"/>
</dbReference>
<keyword evidence="9" id="KW-1185">Reference proteome</keyword>
<feature type="domain" description="Histidine kinase" evidence="7">
    <location>
        <begin position="354"/>
        <end position="568"/>
    </location>
</feature>
<evidence type="ECO:0000259" key="7">
    <source>
        <dbReference type="PROSITE" id="PS50109"/>
    </source>
</evidence>
<dbReference type="CDD" id="cd00082">
    <property type="entry name" value="HisKA"/>
    <property type="match status" value="1"/>
</dbReference>
<dbReference type="PROSITE" id="PS50109">
    <property type="entry name" value="HIS_KIN"/>
    <property type="match status" value="1"/>
</dbReference>
<keyword evidence="5" id="KW-0418">Kinase</keyword>
<dbReference type="Gene3D" id="1.10.287.130">
    <property type="match status" value="1"/>
</dbReference>
<dbReference type="Proteomes" id="UP000078543">
    <property type="component" value="Unassembled WGS sequence"/>
</dbReference>
<dbReference type="AlphaFoldDB" id="A0A178ML86"/>
<keyword evidence="3" id="KW-0597">Phosphoprotein</keyword>
<evidence type="ECO:0000256" key="3">
    <source>
        <dbReference type="ARBA" id="ARBA00022553"/>
    </source>
</evidence>
<dbReference type="SMART" id="SM00387">
    <property type="entry name" value="HATPase_c"/>
    <property type="match status" value="1"/>
</dbReference>
<dbReference type="InterPro" id="IPR005467">
    <property type="entry name" value="His_kinase_dom"/>
</dbReference>
<dbReference type="Gene3D" id="3.30.450.20">
    <property type="entry name" value="PAS domain"/>
    <property type="match status" value="2"/>
</dbReference>
<dbReference type="CDD" id="cd12915">
    <property type="entry name" value="PDC2_DGC_like"/>
    <property type="match status" value="1"/>
</dbReference>
<dbReference type="SUPFAM" id="SSF55874">
    <property type="entry name" value="ATPase domain of HSP90 chaperone/DNA topoisomerase II/histidine kinase"/>
    <property type="match status" value="1"/>
</dbReference>
<dbReference type="PANTHER" id="PTHR43304:SF1">
    <property type="entry name" value="PAC DOMAIN-CONTAINING PROTEIN"/>
    <property type="match status" value="1"/>
</dbReference>
<evidence type="ECO:0000313" key="8">
    <source>
        <dbReference type="EMBL" id="OAN48907.1"/>
    </source>
</evidence>
<sequence>MIAPQPPSSLPNLSRAFSFDAGRSVIVFGLAVIAVLWGCIAWHIGRERTRVLVDAATGVSNLAQVLDAHLQRTIAGLDQTLLVLKAEYQRDPDKFSLNAAVGYVAAARGIALQISLLDARGMLKDSTTPGFAPVNLADREHFQVHLVPNSTLFISKPVQGRTSGKWSIQLTRRLDRPDGGLAGVLVVSLDPSYLTEIYRSIDVGPNGAVALVGRDGVIRAAISSGKPQIGGRVADQALIEQIFDSRVGSIRAPGFLGETVRLLGYRTLTEQPMAVVVGRSIDDVLASHADTLFDDIVSGMLLTVAMGAALALLYRLVHRQELTTRALASKKAELVASRERLKRYVADLERIAEVAAHDLQEPLRRVVAYTQLLAKHAENALDAEGRDYVAQVVAGAQRMRKLVSDLEAYVAVDHLPEVDALTSAGGAVTAATERLAEPLREKSAMVKVGRLPDVAADDRSLTEIFTQLLDNAVRYSCPGRPAMIEVSAKDDGRVATFAVRDNGIGIEESARIRLFEIFHRLRGLDGQDGTGIGLATARRIVEHLGGHIWVESVPGEGSTFLFTLPMTVRCKQEGRDAQAA</sequence>
<reference evidence="8 9" key="1">
    <citation type="submission" date="2016-04" db="EMBL/GenBank/DDBJ databases">
        <title>Draft genome sequence of freshwater magnetotactic bacteria Magnetospirillum marisnigri SP-1 and Magnetospirillum moscoviense BB-1.</title>
        <authorList>
            <person name="Koziaeva V."/>
            <person name="Dziuba M.V."/>
            <person name="Ivanov T.M."/>
            <person name="Kuznetsov B."/>
            <person name="Grouzdev D.S."/>
        </authorList>
    </citation>
    <scope>NUCLEOTIDE SEQUENCE [LARGE SCALE GENOMIC DNA]</scope>
    <source>
        <strain evidence="8 9">BB-1</strain>
    </source>
</reference>
<evidence type="ECO:0000256" key="6">
    <source>
        <dbReference type="SAM" id="Phobius"/>
    </source>
</evidence>
<accession>A0A178ML86</accession>
<evidence type="ECO:0000256" key="4">
    <source>
        <dbReference type="ARBA" id="ARBA00022679"/>
    </source>
</evidence>
<dbReference type="PANTHER" id="PTHR43304">
    <property type="entry name" value="PHYTOCHROME-LIKE PROTEIN CPH1"/>
    <property type="match status" value="1"/>
</dbReference>
<protein>
    <recommendedName>
        <fullName evidence="2">histidine kinase</fullName>
        <ecNumber evidence="2">2.7.13.3</ecNumber>
    </recommendedName>
</protein>
<dbReference type="EC" id="2.7.13.3" evidence="2"/>
<keyword evidence="4" id="KW-0808">Transferase</keyword>
<dbReference type="InterPro" id="IPR003661">
    <property type="entry name" value="HisK_dim/P_dom"/>
</dbReference>
<comment type="catalytic activity">
    <reaction evidence="1">
        <text>ATP + protein L-histidine = ADP + protein N-phospho-L-histidine.</text>
        <dbReference type="EC" id="2.7.13.3"/>
    </reaction>
</comment>
<proteinExistence type="predicted"/>
<dbReference type="SUPFAM" id="SSF47384">
    <property type="entry name" value="Homodimeric domain of signal transducing histidine kinase"/>
    <property type="match status" value="1"/>
</dbReference>
<dbReference type="InterPro" id="IPR004358">
    <property type="entry name" value="Sig_transdc_His_kin-like_C"/>
</dbReference>
<organism evidence="8 9">
    <name type="scientific">Magnetospirillum moscoviense</name>
    <dbReference type="NCBI Taxonomy" id="1437059"/>
    <lineage>
        <taxon>Bacteria</taxon>
        <taxon>Pseudomonadati</taxon>
        <taxon>Pseudomonadota</taxon>
        <taxon>Alphaproteobacteria</taxon>
        <taxon>Rhodospirillales</taxon>
        <taxon>Rhodospirillaceae</taxon>
        <taxon>Magnetospirillum</taxon>
    </lineage>
</organism>
<name>A0A178ML86_9PROT</name>
<keyword evidence="6" id="KW-0812">Transmembrane</keyword>
<keyword evidence="6" id="KW-1133">Transmembrane helix</keyword>